<keyword evidence="5" id="KW-0378">Hydrolase</keyword>
<comment type="caution">
    <text evidence="8">The sequence shown here is derived from an EMBL/GenBank/DDBJ whole genome shotgun (WGS) entry which is preliminary data.</text>
</comment>
<keyword evidence="9" id="KW-1185">Reference proteome</keyword>
<comment type="cofactor">
    <cofactor evidence="7">
        <name>a divalent metal cation</name>
        <dbReference type="ChEBI" id="CHEBI:60240"/>
    </cofactor>
    <text evidence="7">Binds 2 divalent metal cations per subunit.</text>
</comment>
<feature type="active site" description="Proton acceptor" evidence="6">
    <location>
        <position position="228"/>
    </location>
</feature>
<evidence type="ECO:0000256" key="1">
    <source>
        <dbReference type="ARBA" id="ARBA00006272"/>
    </source>
</evidence>
<evidence type="ECO:0000256" key="2">
    <source>
        <dbReference type="ARBA" id="ARBA00022438"/>
    </source>
</evidence>
<dbReference type="SUPFAM" id="SSF101821">
    <property type="entry name" value="Aminopeptidase/glucanase lid domain"/>
    <property type="match status" value="1"/>
</dbReference>
<dbReference type="GO" id="GO:0004177">
    <property type="term" value="F:aminopeptidase activity"/>
    <property type="evidence" value="ECO:0007669"/>
    <property type="project" value="UniProtKB-KW"/>
</dbReference>
<feature type="binding site" evidence="7">
    <location>
        <position position="251"/>
    </location>
    <ligand>
        <name>Zn(2+)</name>
        <dbReference type="ChEBI" id="CHEBI:29105"/>
        <label>1</label>
    </ligand>
</feature>
<dbReference type="PANTHER" id="PTHR32481:SF0">
    <property type="entry name" value="AMINOPEPTIDASE YPDE-RELATED"/>
    <property type="match status" value="1"/>
</dbReference>
<feature type="binding site" evidence="7">
    <location>
        <position position="196"/>
    </location>
    <ligand>
        <name>Zn(2+)</name>
        <dbReference type="ChEBI" id="CHEBI:29105"/>
        <label>1</label>
    </ligand>
</feature>
<feature type="non-terminal residue" evidence="8">
    <location>
        <position position="1"/>
    </location>
</feature>
<keyword evidence="3" id="KW-0645">Protease</keyword>
<dbReference type="InterPro" id="IPR008007">
    <property type="entry name" value="Peptidase_M42"/>
</dbReference>
<gene>
    <name evidence="8" type="ORF">EDD68_13026</name>
</gene>
<keyword evidence="4 7" id="KW-0479">Metal-binding</keyword>
<evidence type="ECO:0000256" key="6">
    <source>
        <dbReference type="PIRSR" id="PIRSR001123-1"/>
    </source>
</evidence>
<feature type="binding site" evidence="7">
    <location>
        <position position="229"/>
    </location>
    <ligand>
        <name>Zn(2+)</name>
        <dbReference type="ChEBI" id="CHEBI:29105"/>
        <label>2</label>
    </ligand>
</feature>
<evidence type="ECO:0000313" key="9">
    <source>
        <dbReference type="Proteomes" id="UP000294650"/>
    </source>
</evidence>
<evidence type="ECO:0000256" key="4">
    <source>
        <dbReference type="ARBA" id="ARBA00022723"/>
    </source>
</evidence>
<dbReference type="SUPFAM" id="SSF53187">
    <property type="entry name" value="Zn-dependent exopeptidases"/>
    <property type="match status" value="1"/>
</dbReference>
<evidence type="ECO:0000256" key="7">
    <source>
        <dbReference type="PIRSR" id="PIRSR001123-2"/>
    </source>
</evidence>
<dbReference type="PIRSF" id="PIRSF001123">
    <property type="entry name" value="PepA_GA"/>
    <property type="match status" value="1"/>
</dbReference>
<dbReference type="GO" id="GO:0046872">
    <property type="term" value="F:metal ion binding"/>
    <property type="evidence" value="ECO:0007669"/>
    <property type="project" value="UniProtKB-KW"/>
</dbReference>
<feature type="binding site" evidence="7">
    <location>
        <position position="196"/>
    </location>
    <ligand>
        <name>Zn(2+)</name>
        <dbReference type="ChEBI" id="CHEBI:29105"/>
        <label>2</label>
    </ligand>
</feature>
<dbReference type="PANTHER" id="PTHR32481">
    <property type="entry name" value="AMINOPEPTIDASE"/>
    <property type="match status" value="1"/>
</dbReference>
<dbReference type="Gene3D" id="3.40.630.10">
    <property type="entry name" value="Zn peptidases"/>
    <property type="match status" value="1"/>
</dbReference>
<feature type="binding site" evidence="7">
    <location>
        <position position="87"/>
    </location>
    <ligand>
        <name>Zn(2+)</name>
        <dbReference type="ChEBI" id="CHEBI:29105"/>
        <label>1</label>
    </ligand>
</feature>
<feature type="binding site" evidence="7">
    <location>
        <position position="338"/>
    </location>
    <ligand>
        <name>Zn(2+)</name>
        <dbReference type="ChEBI" id="CHEBI:29105"/>
        <label>2</label>
    </ligand>
</feature>
<reference evidence="8 9" key="1">
    <citation type="submission" date="2019-03" db="EMBL/GenBank/DDBJ databases">
        <title>Genomic Encyclopedia of Type Strains, Phase IV (KMG-IV): sequencing the most valuable type-strain genomes for metagenomic binning, comparative biology and taxonomic classification.</title>
        <authorList>
            <person name="Goeker M."/>
        </authorList>
    </citation>
    <scope>NUCLEOTIDE SEQUENCE [LARGE SCALE GENOMIC DNA]</scope>
    <source>
        <strain evidence="8 9">DSM 25894</strain>
    </source>
</reference>
<dbReference type="GO" id="GO:0006508">
    <property type="term" value="P:proteolysis"/>
    <property type="evidence" value="ECO:0007669"/>
    <property type="project" value="UniProtKB-KW"/>
</dbReference>
<protein>
    <submittedName>
        <fullName evidence="8">Endoglucanase</fullName>
    </submittedName>
</protein>
<proteinExistence type="inferred from homology"/>
<comment type="similarity">
    <text evidence="1">Belongs to the peptidase M42 family.</text>
</comment>
<evidence type="ECO:0000313" key="8">
    <source>
        <dbReference type="EMBL" id="TCT17531.1"/>
    </source>
</evidence>
<evidence type="ECO:0000256" key="5">
    <source>
        <dbReference type="ARBA" id="ARBA00022801"/>
    </source>
</evidence>
<dbReference type="Gene3D" id="2.40.30.40">
    <property type="entry name" value="Peptidase M42, domain 2"/>
    <property type="match status" value="1"/>
</dbReference>
<dbReference type="InterPro" id="IPR023367">
    <property type="entry name" value="Peptidase_M42_dom2"/>
</dbReference>
<dbReference type="AlphaFoldDB" id="A0A4R3MS19"/>
<keyword evidence="2" id="KW-0031">Aminopeptidase</keyword>
<name>A0A4R3MS19_9BACI</name>
<organism evidence="8 9">
    <name type="scientific">Melghiribacillus thermohalophilus</name>
    <dbReference type="NCBI Taxonomy" id="1324956"/>
    <lineage>
        <taxon>Bacteria</taxon>
        <taxon>Bacillati</taxon>
        <taxon>Bacillota</taxon>
        <taxon>Bacilli</taxon>
        <taxon>Bacillales</taxon>
        <taxon>Bacillaceae</taxon>
        <taxon>Melghiribacillus</taxon>
    </lineage>
</organism>
<dbReference type="EMBL" id="SMAN01000030">
    <property type="protein sequence ID" value="TCT17531.1"/>
    <property type="molecule type" value="Genomic_DNA"/>
</dbReference>
<dbReference type="InterPro" id="IPR051464">
    <property type="entry name" value="Peptidase_M42_aminopept"/>
</dbReference>
<sequence length="374" mass="41363">LPFYWFWFGLLLTIEEDSAFFNFQHTSLGRAMELLTTPSPSSMEMAIQKKWMAYIKPFAHDIRTDDAGNVIGVLNPEADFKVLLAGHSDEIGFVITRIEEDGFLRFSKMGGISPKIAVGMKVEILGYRKTITGVIGANAEHHGGVKDKVEFEDLYMDCGARSREEIAQFVQVGDLAVYKRDPEWLMDRYITGRGLDNRTGAFIVAEVLRKLSEKQIHVGVYAASTVNEETNLGGAYFAAAGVNPTMAIACDVTFATDYPGVNQTKYGDVKLEHGPVLAKGAPINRKINGLIEQSAKALNMDIQYELTPRNTGTDADRMRYTGNGVPIALVSLPLRYMHSPVETVSIKDIEAEIDLLVHMIEHLSGNESLNPLVD</sequence>
<dbReference type="Proteomes" id="UP000294650">
    <property type="component" value="Unassembled WGS sequence"/>
</dbReference>
<dbReference type="Pfam" id="PF05343">
    <property type="entry name" value="Peptidase_M42"/>
    <property type="match status" value="1"/>
</dbReference>
<accession>A0A4R3MS19</accession>
<evidence type="ECO:0000256" key="3">
    <source>
        <dbReference type="ARBA" id="ARBA00022670"/>
    </source>
</evidence>